<dbReference type="Proteomes" id="UP001221142">
    <property type="component" value="Unassembled WGS sequence"/>
</dbReference>
<keyword evidence="7" id="KW-0819">tRNA processing</keyword>
<evidence type="ECO:0000256" key="1">
    <source>
        <dbReference type="ARBA" id="ARBA00004123"/>
    </source>
</evidence>
<keyword evidence="8" id="KW-0539">Nucleus</keyword>
<dbReference type="PANTHER" id="PTHR12896">
    <property type="entry name" value="PAX6 NEIGHBOR PROTEIN PAXNEB"/>
    <property type="match status" value="1"/>
</dbReference>
<dbReference type="PANTHER" id="PTHR12896:SF1">
    <property type="entry name" value="ELONGATOR COMPLEX PROTEIN 4"/>
    <property type="match status" value="1"/>
</dbReference>
<dbReference type="InterPro" id="IPR008728">
    <property type="entry name" value="Elongator_complex_protein_4"/>
</dbReference>
<dbReference type="InterPro" id="IPR027417">
    <property type="entry name" value="P-loop_NTPase"/>
</dbReference>
<evidence type="ECO:0000313" key="9">
    <source>
        <dbReference type="EMBL" id="KAJ7630667.1"/>
    </source>
</evidence>
<comment type="pathway">
    <text evidence="3">tRNA modification; 5-methoxycarbonylmethyl-2-thiouridine-tRNA biosynthesis.</text>
</comment>
<accession>A0AAD7BU87</accession>
<gene>
    <name evidence="9" type="ORF">FB45DRAFT_793287</name>
</gene>
<dbReference type="GO" id="GO:0033588">
    <property type="term" value="C:elongator holoenzyme complex"/>
    <property type="evidence" value="ECO:0007669"/>
    <property type="project" value="InterPro"/>
</dbReference>
<proteinExistence type="inferred from homology"/>
<evidence type="ECO:0000313" key="10">
    <source>
        <dbReference type="Proteomes" id="UP001221142"/>
    </source>
</evidence>
<evidence type="ECO:0000256" key="3">
    <source>
        <dbReference type="ARBA" id="ARBA00005043"/>
    </source>
</evidence>
<evidence type="ECO:0000256" key="7">
    <source>
        <dbReference type="ARBA" id="ARBA00022694"/>
    </source>
</evidence>
<evidence type="ECO:0000256" key="2">
    <source>
        <dbReference type="ARBA" id="ARBA00004496"/>
    </source>
</evidence>
<dbReference type="CDD" id="cd19494">
    <property type="entry name" value="Elp4"/>
    <property type="match status" value="1"/>
</dbReference>
<organism evidence="9 10">
    <name type="scientific">Roridomyces roridus</name>
    <dbReference type="NCBI Taxonomy" id="1738132"/>
    <lineage>
        <taxon>Eukaryota</taxon>
        <taxon>Fungi</taxon>
        <taxon>Dikarya</taxon>
        <taxon>Basidiomycota</taxon>
        <taxon>Agaricomycotina</taxon>
        <taxon>Agaricomycetes</taxon>
        <taxon>Agaricomycetidae</taxon>
        <taxon>Agaricales</taxon>
        <taxon>Marasmiineae</taxon>
        <taxon>Mycenaceae</taxon>
        <taxon>Roridomyces</taxon>
    </lineage>
</organism>
<dbReference type="GO" id="GO:0002098">
    <property type="term" value="P:tRNA wobble uridine modification"/>
    <property type="evidence" value="ECO:0007669"/>
    <property type="project" value="InterPro"/>
</dbReference>
<evidence type="ECO:0000256" key="5">
    <source>
        <dbReference type="ARBA" id="ARBA00020265"/>
    </source>
</evidence>
<keyword evidence="6" id="KW-0963">Cytoplasm</keyword>
<keyword evidence="10" id="KW-1185">Reference proteome</keyword>
<comment type="subcellular location">
    <subcellularLocation>
        <location evidence="2">Cytoplasm</location>
    </subcellularLocation>
    <subcellularLocation>
        <location evidence="1">Nucleus</location>
    </subcellularLocation>
</comment>
<dbReference type="Pfam" id="PF05625">
    <property type="entry name" value="PAXNEB"/>
    <property type="match status" value="1"/>
</dbReference>
<dbReference type="EMBL" id="JARKIF010000009">
    <property type="protein sequence ID" value="KAJ7630667.1"/>
    <property type="molecule type" value="Genomic_DNA"/>
</dbReference>
<dbReference type="AlphaFoldDB" id="A0AAD7BU87"/>
<dbReference type="Gene3D" id="3.40.50.300">
    <property type="entry name" value="P-loop containing nucleotide triphosphate hydrolases"/>
    <property type="match status" value="1"/>
</dbReference>
<evidence type="ECO:0000256" key="6">
    <source>
        <dbReference type="ARBA" id="ARBA00022490"/>
    </source>
</evidence>
<evidence type="ECO:0000256" key="4">
    <source>
        <dbReference type="ARBA" id="ARBA00007573"/>
    </source>
</evidence>
<comment type="caution">
    <text evidence="9">The sequence shown here is derived from an EMBL/GenBank/DDBJ whole genome shotgun (WGS) entry which is preliminary data.</text>
</comment>
<comment type="similarity">
    <text evidence="4">Belongs to the ELP4 family.</text>
</comment>
<dbReference type="GO" id="GO:0005737">
    <property type="term" value="C:cytoplasm"/>
    <property type="evidence" value="ECO:0007669"/>
    <property type="project" value="UniProtKB-SubCell"/>
</dbReference>
<protein>
    <recommendedName>
        <fullName evidence="5">Elongator complex protein 4</fullName>
    </recommendedName>
</protein>
<sequence>MSFTRKSKPASSSTQAAPFSTGLSSLDDLLGGGIPPSCSVVYTAPDLHSEYGVLLQKYFVAQGLATGEKIYVVGSTAEWVNECMWTPPNATTVEEADEADKLKIAWRYESMKQFETTVASSSSSRTFDLTVRIPPAVVSDALAKHQLVLVDAEAPARVLSRLKDVLATNTVPVRICIPSLGGPQWGDLGPQDILRFLHRLRALLRQYPQACASTSLVATVSGDSYGNGPGWHQRVGWVADGSMTLSAFSANPALAAAFPSAHALVRLHNLPSPHSLVPASDRFSVIRGASGENNISLKCTRKRVVFETMHLGVEGGVGERRTEATVTKKKAEKRVARFEGDAYDF</sequence>
<name>A0AAD7BU87_9AGAR</name>
<dbReference type="GO" id="GO:0008023">
    <property type="term" value="C:transcription elongation factor complex"/>
    <property type="evidence" value="ECO:0007669"/>
    <property type="project" value="TreeGrafter"/>
</dbReference>
<reference evidence="9" key="1">
    <citation type="submission" date="2023-03" db="EMBL/GenBank/DDBJ databases">
        <title>Massive genome expansion in bonnet fungi (Mycena s.s.) driven by repeated elements and novel gene families across ecological guilds.</title>
        <authorList>
            <consortium name="Lawrence Berkeley National Laboratory"/>
            <person name="Harder C.B."/>
            <person name="Miyauchi S."/>
            <person name="Viragh M."/>
            <person name="Kuo A."/>
            <person name="Thoen E."/>
            <person name="Andreopoulos B."/>
            <person name="Lu D."/>
            <person name="Skrede I."/>
            <person name="Drula E."/>
            <person name="Henrissat B."/>
            <person name="Morin E."/>
            <person name="Kohler A."/>
            <person name="Barry K."/>
            <person name="LaButti K."/>
            <person name="Morin E."/>
            <person name="Salamov A."/>
            <person name="Lipzen A."/>
            <person name="Mereny Z."/>
            <person name="Hegedus B."/>
            <person name="Baldrian P."/>
            <person name="Stursova M."/>
            <person name="Weitz H."/>
            <person name="Taylor A."/>
            <person name="Grigoriev I.V."/>
            <person name="Nagy L.G."/>
            <person name="Martin F."/>
            <person name="Kauserud H."/>
        </authorList>
    </citation>
    <scope>NUCLEOTIDE SEQUENCE</scope>
    <source>
        <strain evidence="9">9284</strain>
    </source>
</reference>
<evidence type="ECO:0000256" key="8">
    <source>
        <dbReference type="ARBA" id="ARBA00023242"/>
    </source>
</evidence>